<sequence length="170" mass="19533">MFENFNSIKLMNMVTFHGYTHGMDRTLQATSTYYLEVEGPYGTAQHKEAMEHTKKVAYRSFGDNDFTIYGLALDDPRTVDEKLLRYRICLLDSKRSIDIDSLCDFGVMQIPSLHVLVIEVDHTRKAIAQMWENFPSILAEQGVTQKGYIAERFRRSKVAAGKSEFLIQLP</sequence>
<evidence type="ECO:0000313" key="3">
    <source>
        <dbReference type="Proteomes" id="UP000316859"/>
    </source>
</evidence>
<dbReference type="Gene3D" id="3.20.80.10">
    <property type="entry name" value="Regulatory factor, effector binding domain"/>
    <property type="match status" value="1"/>
</dbReference>
<dbReference type="Pfam" id="PF06445">
    <property type="entry name" value="GyrI-like"/>
    <property type="match status" value="1"/>
</dbReference>
<accession>A0ABY3CVX5</accession>
<protein>
    <submittedName>
        <fullName evidence="2">GyrI-like domain-containing protein</fullName>
    </submittedName>
</protein>
<dbReference type="InterPro" id="IPR029442">
    <property type="entry name" value="GyrI-like"/>
</dbReference>
<organism evidence="2 3">
    <name type="scientific">Corynebacterium guaraldiae</name>
    <dbReference type="NCBI Taxonomy" id="3051103"/>
    <lineage>
        <taxon>Bacteria</taxon>
        <taxon>Bacillati</taxon>
        <taxon>Actinomycetota</taxon>
        <taxon>Actinomycetes</taxon>
        <taxon>Mycobacteriales</taxon>
        <taxon>Corynebacteriaceae</taxon>
        <taxon>Corynebacterium</taxon>
    </lineage>
</organism>
<reference evidence="2 3" key="1">
    <citation type="submission" date="2019-07" db="EMBL/GenBank/DDBJ databases">
        <title>Draft genome of C. aurimucosum strain 2299.</title>
        <authorList>
            <person name="Pacheco L.G.C."/>
            <person name="Aguiar E.R.G.R."/>
            <person name="Santos C.S."/>
            <person name="Rocha D.J.P.G."/>
            <person name="Sant'Anna L.O."/>
            <person name="Mattos-Guaraldi A.L."/>
            <person name="Santos L.S."/>
        </authorList>
    </citation>
    <scope>NUCLEOTIDE SEQUENCE [LARGE SCALE GENOMIC DNA]</scope>
    <source>
        <strain evidence="2 3">2299</strain>
    </source>
</reference>
<gene>
    <name evidence="2" type="ORF">FNY88_06325</name>
</gene>
<feature type="domain" description="GyrI-like small molecule binding" evidence="1">
    <location>
        <begin position="26"/>
        <end position="155"/>
    </location>
</feature>
<name>A0ABY3CVX5_9CORY</name>
<evidence type="ECO:0000259" key="1">
    <source>
        <dbReference type="Pfam" id="PF06445"/>
    </source>
</evidence>
<keyword evidence="3" id="KW-1185">Reference proteome</keyword>
<dbReference type="InterPro" id="IPR011256">
    <property type="entry name" value="Reg_factor_effector_dom_sf"/>
</dbReference>
<dbReference type="RefSeq" id="WP_143335493.1">
    <property type="nucleotide sequence ID" value="NZ_VKDH01000027.1"/>
</dbReference>
<dbReference type="Proteomes" id="UP000316859">
    <property type="component" value="Unassembled WGS sequence"/>
</dbReference>
<dbReference type="SUPFAM" id="SSF55136">
    <property type="entry name" value="Probable bacterial effector-binding domain"/>
    <property type="match status" value="1"/>
</dbReference>
<evidence type="ECO:0000313" key="2">
    <source>
        <dbReference type="EMBL" id="TRX49170.1"/>
    </source>
</evidence>
<dbReference type="EMBL" id="VKDI01000011">
    <property type="protein sequence ID" value="TRX49170.1"/>
    <property type="molecule type" value="Genomic_DNA"/>
</dbReference>
<comment type="caution">
    <text evidence="2">The sequence shown here is derived from an EMBL/GenBank/DDBJ whole genome shotgun (WGS) entry which is preliminary data.</text>
</comment>
<proteinExistence type="predicted"/>